<dbReference type="EMBL" id="AWQS01000278">
    <property type="protein sequence ID" value="EWT04288.1"/>
    <property type="molecule type" value="Genomic_DNA"/>
</dbReference>
<dbReference type="PANTHER" id="PTHR43685">
    <property type="entry name" value="GLYCOSYLTRANSFERASE"/>
    <property type="match status" value="1"/>
</dbReference>
<dbReference type="Gene3D" id="3.90.550.10">
    <property type="entry name" value="Spore Coat Polysaccharide Biosynthesis Protein SpsA, Chain A"/>
    <property type="match status" value="1"/>
</dbReference>
<comment type="caution">
    <text evidence="2">The sequence shown here is derived from an EMBL/GenBank/DDBJ whole genome shotgun (WGS) entry which is preliminary data.</text>
</comment>
<proteinExistence type="predicted"/>
<name>W9GHI1_9MICO</name>
<dbReference type="SUPFAM" id="SSF53448">
    <property type="entry name" value="Nucleotide-diphospho-sugar transferases"/>
    <property type="match status" value="1"/>
</dbReference>
<dbReference type="InterPro" id="IPR001173">
    <property type="entry name" value="Glyco_trans_2-like"/>
</dbReference>
<dbReference type="InterPro" id="IPR050834">
    <property type="entry name" value="Glycosyltransf_2"/>
</dbReference>
<dbReference type="CDD" id="cd00761">
    <property type="entry name" value="Glyco_tranf_GTA_type"/>
    <property type="match status" value="1"/>
</dbReference>
<dbReference type="OrthoDB" id="3171021at2"/>
<evidence type="ECO:0000259" key="1">
    <source>
        <dbReference type="Pfam" id="PF00535"/>
    </source>
</evidence>
<evidence type="ECO:0000313" key="2">
    <source>
        <dbReference type="EMBL" id="EWT04288.1"/>
    </source>
</evidence>
<accession>W9GHI1</accession>
<feature type="domain" description="Glycosyltransferase 2-like" evidence="1">
    <location>
        <begin position="8"/>
        <end position="129"/>
    </location>
</feature>
<keyword evidence="3" id="KW-1185">Reference proteome</keyword>
<reference evidence="3" key="1">
    <citation type="submission" date="2013-08" db="EMBL/GenBank/DDBJ databases">
        <title>Intrasporangium oryzae NRRL B-24470.</title>
        <authorList>
            <person name="Liu H."/>
            <person name="Wang G."/>
        </authorList>
    </citation>
    <scope>NUCLEOTIDE SEQUENCE [LARGE SCALE GENOMIC DNA]</scope>
    <source>
        <strain evidence="3">Q5-1</strain>
    </source>
</reference>
<dbReference type="InterPro" id="IPR029044">
    <property type="entry name" value="Nucleotide-diphossugar_trans"/>
</dbReference>
<organism evidence="2 3">
    <name type="scientific">Intrasporangium chromatireducens Q5-1</name>
    <dbReference type="NCBI Taxonomy" id="584657"/>
    <lineage>
        <taxon>Bacteria</taxon>
        <taxon>Bacillati</taxon>
        <taxon>Actinomycetota</taxon>
        <taxon>Actinomycetes</taxon>
        <taxon>Micrococcales</taxon>
        <taxon>Intrasporangiaceae</taxon>
        <taxon>Intrasporangium</taxon>
    </lineage>
</organism>
<dbReference type="RefSeq" id="WP_034721230.1">
    <property type="nucleotide sequence ID" value="NZ_AWQS01000278.1"/>
</dbReference>
<evidence type="ECO:0000313" key="3">
    <source>
        <dbReference type="Proteomes" id="UP000019494"/>
    </source>
</evidence>
<dbReference type="Pfam" id="PF00535">
    <property type="entry name" value="Glycos_transf_2"/>
    <property type="match status" value="1"/>
</dbReference>
<dbReference type="Proteomes" id="UP000019494">
    <property type="component" value="Unassembled WGS sequence"/>
</dbReference>
<dbReference type="AlphaFoldDB" id="W9GHI1"/>
<gene>
    <name evidence="2" type="ORF">N864_02135</name>
</gene>
<dbReference type="PANTHER" id="PTHR43685:SF2">
    <property type="entry name" value="GLYCOSYLTRANSFERASE 2-LIKE DOMAIN-CONTAINING PROTEIN"/>
    <property type="match status" value="1"/>
</dbReference>
<protein>
    <recommendedName>
        <fullName evidence="1">Glycosyltransferase 2-like domain-containing protein</fullName>
    </recommendedName>
</protein>
<sequence>MSVAGLVTVVVPAFNAEQFLGDALRALAAQDYPQVEIVVVDDGSSDQTNELATRTPGVHLVTQENAGPSAARNTGMAVGNGEFFTFCDADDRFRADKVSKQVRYLREHPEVGCVLVHHQTFFESDVTRPEWLTDEDGVQPQSAMVRREVVDQIGGFDPTYRFTEGFEWLGRMRDAGIGIGVLADVCVDRRIHHTNMSYERADLQHNMLRSLRDRLERNRRTTA</sequence>